<evidence type="ECO:0000256" key="2">
    <source>
        <dbReference type="SAM" id="MobiDB-lite"/>
    </source>
</evidence>
<feature type="compositionally biased region" description="Polar residues" evidence="2">
    <location>
        <begin position="153"/>
        <end position="166"/>
    </location>
</feature>
<dbReference type="Proteomes" id="UP000799776">
    <property type="component" value="Unassembled WGS sequence"/>
</dbReference>
<feature type="region of interest" description="Disordered" evidence="2">
    <location>
        <begin position="286"/>
        <end position="314"/>
    </location>
</feature>
<protein>
    <submittedName>
        <fullName evidence="3">Uncharacterized protein</fullName>
    </submittedName>
</protein>
<accession>A0A6A5YFU9</accession>
<reference evidence="3" key="1">
    <citation type="journal article" date="2020" name="Stud. Mycol.">
        <title>101 Dothideomycetes genomes: a test case for predicting lifestyles and emergence of pathogens.</title>
        <authorList>
            <person name="Haridas S."/>
            <person name="Albert R."/>
            <person name="Binder M."/>
            <person name="Bloem J."/>
            <person name="Labutti K."/>
            <person name="Salamov A."/>
            <person name="Andreopoulos B."/>
            <person name="Baker S."/>
            <person name="Barry K."/>
            <person name="Bills G."/>
            <person name="Bluhm B."/>
            <person name="Cannon C."/>
            <person name="Castanera R."/>
            <person name="Culley D."/>
            <person name="Daum C."/>
            <person name="Ezra D."/>
            <person name="Gonzalez J."/>
            <person name="Henrissat B."/>
            <person name="Kuo A."/>
            <person name="Liang C."/>
            <person name="Lipzen A."/>
            <person name="Lutzoni F."/>
            <person name="Magnuson J."/>
            <person name="Mondo S."/>
            <person name="Nolan M."/>
            <person name="Ohm R."/>
            <person name="Pangilinan J."/>
            <person name="Park H.-J."/>
            <person name="Ramirez L."/>
            <person name="Alfaro M."/>
            <person name="Sun H."/>
            <person name="Tritt A."/>
            <person name="Yoshinaga Y."/>
            <person name="Zwiers L.-H."/>
            <person name="Turgeon B."/>
            <person name="Goodwin S."/>
            <person name="Spatafora J."/>
            <person name="Crous P."/>
            <person name="Grigoriev I."/>
        </authorList>
    </citation>
    <scope>NUCLEOTIDE SEQUENCE</scope>
    <source>
        <strain evidence="3">CBS 121410</strain>
    </source>
</reference>
<feature type="compositionally biased region" description="Pro residues" evidence="2">
    <location>
        <begin position="173"/>
        <end position="187"/>
    </location>
</feature>
<feature type="compositionally biased region" description="Basic and acidic residues" evidence="2">
    <location>
        <begin position="123"/>
        <end position="143"/>
    </location>
</feature>
<feature type="region of interest" description="Disordered" evidence="2">
    <location>
        <begin position="1"/>
        <end position="34"/>
    </location>
</feature>
<dbReference type="AlphaFoldDB" id="A0A6A5YFU9"/>
<feature type="compositionally biased region" description="Basic and acidic residues" evidence="2">
    <location>
        <begin position="18"/>
        <end position="34"/>
    </location>
</feature>
<feature type="coiled-coil region" evidence="1">
    <location>
        <begin position="249"/>
        <end position="276"/>
    </location>
</feature>
<dbReference type="EMBL" id="ML978714">
    <property type="protein sequence ID" value="KAF2089671.1"/>
    <property type="molecule type" value="Genomic_DNA"/>
</dbReference>
<feature type="region of interest" description="Disordered" evidence="2">
    <location>
        <begin position="49"/>
        <end position="88"/>
    </location>
</feature>
<keyword evidence="1" id="KW-0175">Coiled coil</keyword>
<organism evidence="3 4">
    <name type="scientific">Saccharata proteae CBS 121410</name>
    <dbReference type="NCBI Taxonomy" id="1314787"/>
    <lineage>
        <taxon>Eukaryota</taxon>
        <taxon>Fungi</taxon>
        <taxon>Dikarya</taxon>
        <taxon>Ascomycota</taxon>
        <taxon>Pezizomycotina</taxon>
        <taxon>Dothideomycetes</taxon>
        <taxon>Dothideomycetes incertae sedis</taxon>
        <taxon>Botryosphaeriales</taxon>
        <taxon>Saccharataceae</taxon>
        <taxon>Saccharata</taxon>
    </lineage>
</organism>
<keyword evidence="4" id="KW-1185">Reference proteome</keyword>
<evidence type="ECO:0000313" key="3">
    <source>
        <dbReference type="EMBL" id="KAF2089671.1"/>
    </source>
</evidence>
<name>A0A6A5YFU9_9PEZI</name>
<evidence type="ECO:0000313" key="4">
    <source>
        <dbReference type="Proteomes" id="UP000799776"/>
    </source>
</evidence>
<feature type="region of interest" description="Disordered" evidence="2">
    <location>
        <begin position="100"/>
        <end position="199"/>
    </location>
</feature>
<feature type="compositionally biased region" description="Basic and acidic residues" evidence="2">
    <location>
        <begin position="292"/>
        <end position="314"/>
    </location>
</feature>
<gene>
    <name evidence="3" type="ORF">K490DRAFT_63804</name>
</gene>
<evidence type="ECO:0000256" key="1">
    <source>
        <dbReference type="SAM" id="Coils"/>
    </source>
</evidence>
<sequence length="314" mass="36345">MARHTKQFYQQQARRRRHEEERDERDARAQEAREAEALQWYNQAISDAFQKISDPEQRKRRDEELADDFARRMHGMGSRRVPEEESRVLFMEKAERDIAHLQQTISASRSKTKEHQQKRKLDRRFGGPSRDRSAPGSLEDRPVTIKTEPIDDQSPQPAAASSQRLQAQKPLPAFEPSPSREPSPLRAPPARSSFFADCFPGKPPSFGLSSSDATTISIDPAHSSLDQMFQADSEAKAPPYLTRKEENWLHDARQRVRTLKRKIRNHEEDTELFRARDKVKALNLKRRKGARAYKEAEARRKSFHDAKQEDQGVL</sequence>
<feature type="compositionally biased region" description="Basic and acidic residues" evidence="2">
    <location>
        <begin position="53"/>
        <end position="71"/>
    </location>
</feature>
<proteinExistence type="predicted"/>
<feature type="compositionally biased region" description="Basic residues" evidence="2">
    <location>
        <begin position="110"/>
        <end position="122"/>
    </location>
</feature>